<comment type="pathway">
    <text evidence="1">Cofactor biosynthesis; ubiquinone biosynthesis.</text>
</comment>
<feature type="domain" description="SCP2" evidence="3">
    <location>
        <begin position="16"/>
        <end position="110"/>
    </location>
</feature>
<dbReference type="InterPro" id="IPR038989">
    <property type="entry name" value="UbiJ"/>
</dbReference>
<protein>
    <recommendedName>
        <fullName evidence="1">Ubiquinone biosynthesis accessory factor UbiJ</fullName>
    </recommendedName>
</protein>
<dbReference type="PATRIC" id="fig|445709.3.peg.2938"/>
<dbReference type="PANTHER" id="PTHR38693:SF1">
    <property type="entry name" value="UBIQUINONE BIOSYNTHESIS ACCESSORY FACTOR UBIJ"/>
    <property type="match status" value="1"/>
</dbReference>
<keyword evidence="1" id="KW-0963">Cytoplasm</keyword>
<accession>A0A0G3EUW9</accession>
<keyword evidence="5" id="KW-1185">Reference proteome</keyword>
<dbReference type="InterPro" id="IPR003033">
    <property type="entry name" value="SCP2_sterol-bd_dom"/>
</dbReference>
<dbReference type="KEGG" id="ptx:ABW99_13860"/>
<comment type="similarity">
    <text evidence="1">Belongs to the UbiJ family.</text>
</comment>
<evidence type="ECO:0000256" key="2">
    <source>
        <dbReference type="SAM" id="MobiDB-lite"/>
    </source>
</evidence>
<dbReference type="GO" id="GO:0006744">
    <property type="term" value="P:ubiquinone biosynthetic process"/>
    <property type="evidence" value="ECO:0007669"/>
    <property type="project" value="UniProtKB-UniRule"/>
</dbReference>
<dbReference type="GO" id="GO:0005737">
    <property type="term" value="C:cytoplasm"/>
    <property type="evidence" value="ECO:0007669"/>
    <property type="project" value="UniProtKB-SubCell"/>
</dbReference>
<dbReference type="UniPathway" id="UPA00232"/>
<proteinExistence type="inferred from homology"/>
<evidence type="ECO:0000313" key="4">
    <source>
        <dbReference type="EMBL" id="AKJ69132.1"/>
    </source>
</evidence>
<sequence>MTVAAKPAARPFAAAINHLLARESWARERLSQHAGHTAQLTVTLITLHLQVTEDGYVRAQDEVPAQSASNVRIEVPLSALSDFAAGGQAAVMKHVKIEGDAEFANTISYLAQHLRWEVAEDLSRLIGDTAAHRLTETARAAADHAKRTGRTAVESLVDYLVEENPQLVRRPELDEFSAQVTRMRDDLARLEKRLERLNRETPARASSRSSRPDEEQ</sequence>
<feature type="region of interest" description="Disordered" evidence="2">
    <location>
        <begin position="194"/>
        <end position="216"/>
    </location>
</feature>
<evidence type="ECO:0000313" key="5">
    <source>
        <dbReference type="Proteomes" id="UP000036700"/>
    </source>
</evidence>
<evidence type="ECO:0000259" key="3">
    <source>
        <dbReference type="Pfam" id="PF02036"/>
    </source>
</evidence>
<dbReference type="STRING" id="445709.ABW99_13860"/>
<dbReference type="AlphaFoldDB" id="A0A0G3EUW9"/>
<dbReference type="EMBL" id="CP011568">
    <property type="protein sequence ID" value="AKJ69132.1"/>
    <property type="molecule type" value="Genomic_DNA"/>
</dbReference>
<comment type="subcellular location">
    <subcellularLocation>
        <location evidence="1">Cytoplasm</location>
    </subcellularLocation>
</comment>
<dbReference type="RefSeq" id="WP_047215029.1">
    <property type="nucleotide sequence ID" value="NZ_CP011568.3"/>
</dbReference>
<dbReference type="Proteomes" id="UP000036700">
    <property type="component" value="Chromosome"/>
</dbReference>
<dbReference type="OrthoDB" id="8525483at2"/>
<dbReference type="HAMAP" id="MF_02215">
    <property type="entry name" value="UbiJ"/>
    <property type="match status" value="1"/>
</dbReference>
<name>A0A0G3EUW9_9BURK</name>
<comment type="function">
    <text evidence="1">Required for ubiquinone (coenzyme Q) biosynthesis. Binds hydrophobic ubiquinone biosynthetic intermediates via its SCP2 domain and is essential for the stability of the Ubi complex. May constitute a docking platform where Ubi enzymes assemble and access their SCP2-bound polyprenyl substrates.</text>
</comment>
<evidence type="ECO:0000256" key="1">
    <source>
        <dbReference type="HAMAP-Rule" id="MF_02215"/>
    </source>
</evidence>
<dbReference type="Pfam" id="PF02036">
    <property type="entry name" value="SCP2"/>
    <property type="match status" value="1"/>
</dbReference>
<dbReference type="PANTHER" id="PTHR38693">
    <property type="entry name" value="UBIQUINONE BIOSYNTHESIS PROTEIN UBIJ"/>
    <property type="match status" value="1"/>
</dbReference>
<gene>
    <name evidence="1" type="primary">ubiJ</name>
    <name evidence="4" type="ORF">ABW99_13860</name>
</gene>
<organism evidence="4 5">
    <name type="scientific">Pandoraea thiooxydans</name>
    <dbReference type="NCBI Taxonomy" id="445709"/>
    <lineage>
        <taxon>Bacteria</taxon>
        <taxon>Pseudomonadati</taxon>
        <taxon>Pseudomonadota</taxon>
        <taxon>Betaproteobacteria</taxon>
        <taxon>Burkholderiales</taxon>
        <taxon>Burkholderiaceae</taxon>
        <taxon>Pandoraea</taxon>
    </lineage>
</organism>
<keyword evidence="1" id="KW-0831">Ubiquinone biosynthesis</keyword>
<reference evidence="5" key="1">
    <citation type="submission" date="2015-06" db="EMBL/GenBank/DDBJ databases">
        <authorList>
            <person name="Lim Y.L."/>
            <person name="Ee R."/>
            <person name="Yong D."/>
            <person name="How K.Y."/>
            <person name="Yin W.F."/>
            <person name="Chan K.G."/>
        </authorList>
    </citation>
    <scope>NUCLEOTIDE SEQUENCE [LARGE SCALE GENOMIC DNA]</scope>
    <source>
        <strain evidence="5">DSM 25325</strain>
    </source>
</reference>